<dbReference type="AlphaFoldDB" id="A0A067KIK4"/>
<name>A0A067KIK4_JATCU</name>
<gene>
    <name evidence="1" type="ORF">JCGZ_10313</name>
</gene>
<evidence type="ECO:0008006" key="3">
    <source>
        <dbReference type="Google" id="ProtNLM"/>
    </source>
</evidence>
<evidence type="ECO:0000313" key="2">
    <source>
        <dbReference type="Proteomes" id="UP000027138"/>
    </source>
</evidence>
<accession>A0A067KIK4</accession>
<evidence type="ECO:0000313" key="1">
    <source>
        <dbReference type="EMBL" id="KDP36061.1"/>
    </source>
</evidence>
<proteinExistence type="predicted"/>
<reference evidence="1 2" key="1">
    <citation type="journal article" date="2014" name="PLoS ONE">
        <title>Global Analysis of Gene Expression Profiles in Physic Nut (Jatropha curcas L.) Seedlings Exposed to Salt Stress.</title>
        <authorList>
            <person name="Zhang L."/>
            <person name="Zhang C."/>
            <person name="Wu P."/>
            <person name="Chen Y."/>
            <person name="Li M."/>
            <person name="Jiang H."/>
            <person name="Wu G."/>
        </authorList>
    </citation>
    <scope>NUCLEOTIDE SEQUENCE [LARGE SCALE GENOMIC DNA]</scope>
    <source>
        <strain evidence="2">cv. GZQX0401</strain>
        <tissue evidence="1">Young leaves</tissue>
    </source>
</reference>
<keyword evidence="2" id="KW-1185">Reference proteome</keyword>
<sequence length="291" mass="31907">MTGLPLHWLISTTVWMYGPRVVVSPTRSSFAHSRSGLMSIRSILGEARRIPRYLVHRHHTNTISEDPYHWRRYLNDKALADLFLTPWEGDAWTAYAPRVRAEALTRPEASACCSPRHTCTLDGMTPEDRLLEYGGFPADDYLEPGDYASYLSTRLRTRLPDVREYSQDKKRHRTPTFYGAQAEADAPAGVVLGDVPFPPGMEVTLDPALGLGPTLAIPADLRHSTTATAGSGECHTCAGSEVSGAISEVLLCPNLYCQIVPGAPRDGVRDWQAMKTSDSLGGCCFSSPNGE</sequence>
<protein>
    <recommendedName>
        <fullName evidence="3">Aminotransferase-like plant mobile domain-containing protein</fullName>
    </recommendedName>
</protein>
<organism evidence="1 2">
    <name type="scientific">Jatropha curcas</name>
    <name type="common">Barbados nut</name>
    <dbReference type="NCBI Taxonomy" id="180498"/>
    <lineage>
        <taxon>Eukaryota</taxon>
        <taxon>Viridiplantae</taxon>
        <taxon>Streptophyta</taxon>
        <taxon>Embryophyta</taxon>
        <taxon>Tracheophyta</taxon>
        <taxon>Spermatophyta</taxon>
        <taxon>Magnoliopsida</taxon>
        <taxon>eudicotyledons</taxon>
        <taxon>Gunneridae</taxon>
        <taxon>Pentapetalae</taxon>
        <taxon>rosids</taxon>
        <taxon>fabids</taxon>
        <taxon>Malpighiales</taxon>
        <taxon>Euphorbiaceae</taxon>
        <taxon>Crotonoideae</taxon>
        <taxon>Jatropheae</taxon>
        <taxon>Jatropha</taxon>
    </lineage>
</organism>
<dbReference type="EMBL" id="KK914455">
    <property type="protein sequence ID" value="KDP36061.1"/>
    <property type="molecule type" value="Genomic_DNA"/>
</dbReference>
<dbReference type="Proteomes" id="UP000027138">
    <property type="component" value="Unassembled WGS sequence"/>
</dbReference>